<evidence type="ECO:0000313" key="1">
    <source>
        <dbReference type="EMBL" id="SVA00741.1"/>
    </source>
</evidence>
<dbReference type="EMBL" id="UINC01002832">
    <property type="protein sequence ID" value="SVA00741.1"/>
    <property type="molecule type" value="Genomic_DNA"/>
</dbReference>
<gene>
    <name evidence="1" type="ORF">METZ01_LOCUS53595</name>
</gene>
<reference evidence="1" key="1">
    <citation type="submission" date="2018-05" db="EMBL/GenBank/DDBJ databases">
        <authorList>
            <person name="Lanie J.A."/>
            <person name="Ng W.-L."/>
            <person name="Kazmierczak K.M."/>
            <person name="Andrzejewski T.M."/>
            <person name="Davidsen T.M."/>
            <person name="Wayne K.J."/>
            <person name="Tettelin H."/>
            <person name="Glass J.I."/>
            <person name="Rusch D."/>
            <person name="Podicherti R."/>
            <person name="Tsui H.-C.T."/>
            <person name="Winkler M.E."/>
        </authorList>
    </citation>
    <scope>NUCLEOTIDE SEQUENCE</scope>
</reference>
<sequence>MNSTIEHHFAPYPGHSSAANFIDFYDDPMTYFLGELQQIYP</sequence>
<dbReference type="AlphaFoldDB" id="A0A381SBR1"/>
<dbReference type="Gene3D" id="3.20.20.80">
    <property type="entry name" value="Glycosidases"/>
    <property type="match status" value="1"/>
</dbReference>
<proteinExistence type="predicted"/>
<organism evidence="1">
    <name type="scientific">marine metagenome</name>
    <dbReference type="NCBI Taxonomy" id="408172"/>
    <lineage>
        <taxon>unclassified sequences</taxon>
        <taxon>metagenomes</taxon>
        <taxon>ecological metagenomes</taxon>
    </lineage>
</organism>
<name>A0A381SBR1_9ZZZZ</name>
<protein>
    <submittedName>
        <fullName evidence="1">Uncharacterized protein</fullName>
    </submittedName>
</protein>
<accession>A0A381SBR1</accession>